<dbReference type="Proteomes" id="UP000243063">
    <property type="component" value="Chromosome I"/>
</dbReference>
<keyword evidence="3" id="KW-1185">Reference proteome</keyword>
<evidence type="ECO:0000256" key="1">
    <source>
        <dbReference type="SAM" id="MobiDB-lite"/>
    </source>
</evidence>
<reference evidence="3" key="1">
    <citation type="submission" date="2016-10" db="EMBL/GenBank/DDBJ databases">
        <authorList>
            <person name="Varghese N."/>
            <person name="Submissions S."/>
        </authorList>
    </citation>
    <scope>NUCLEOTIDE SEQUENCE [LARGE SCALE GENOMIC DNA]</scope>
    <source>
        <strain evidence="3">CCTCC 2012022</strain>
    </source>
</reference>
<dbReference type="RefSeq" id="WP_090215559.1">
    <property type="nucleotide sequence ID" value="NZ_LT629780.1"/>
</dbReference>
<dbReference type="AlphaFoldDB" id="A0A1H2I688"/>
<protein>
    <submittedName>
        <fullName evidence="2">Uncharacterized protein</fullName>
    </submittedName>
</protein>
<evidence type="ECO:0000313" key="2">
    <source>
        <dbReference type="EMBL" id="SDU39647.1"/>
    </source>
</evidence>
<proteinExistence type="predicted"/>
<evidence type="ECO:0000313" key="3">
    <source>
        <dbReference type="Proteomes" id="UP000243063"/>
    </source>
</evidence>
<name>A0A1H2I688_9GAMM</name>
<organism evidence="2 3">
    <name type="scientific">Geopseudomonas guangdongensis</name>
    <dbReference type="NCBI Taxonomy" id="1245526"/>
    <lineage>
        <taxon>Bacteria</taxon>
        <taxon>Pseudomonadati</taxon>
        <taxon>Pseudomonadota</taxon>
        <taxon>Gammaproteobacteria</taxon>
        <taxon>Pseudomonadales</taxon>
        <taxon>Pseudomonadaceae</taxon>
        <taxon>Geopseudomonas</taxon>
    </lineage>
</organism>
<feature type="region of interest" description="Disordered" evidence="1">
    <location>
        <begin position="67"/>
        <end position="94"/>
    </location>
</feature>
<gene>
    <name evidence="2" type="ORF">SAMN05216580_2753</name>
</gene>
<accession>A0A1H2I688</accession>
<sequence>MSNENQCVICGQGEDREPLIPIRAGGYDTGDFIHFACVASSGEYGFCRYCRGEAAYALSELNSEDECSDHDGESAMSEEEMEGWEGNIERWNDA</sequence>
<dbReference type="EMBL" id="LT629780">
    <property type="protein sequence ID" value="SDU39647.1"/>
    <property type="molecule type" value="Genomic_DNA"/>
</dbReference>